<feature type="compositionally biased region" description="Polar residues" evidence="1">
    <location>
        <begin position="566"/>
        <end position="581"/>
    </location>
</feature>
<evidence type="ECO:0000313" key="2">
    <source>
        <dbReference type="EMBL" id="KAL1412449.1"/>
    </source>
</evidence>
<organism evidence="2 3">
    <name type="scientific">Vanrija albida</name>
    <dbReference type="NCBI Taxonomy" id="181172"/>
    <lineage>
        <taxon>Eukaryota</taxon>
        <taxon>Fungi</taxon>
        <taxon>Dikarya</taxon>
        <taxon>Basidiomycota</taxon>
        <taxon>Agaricomycotina</taxon>
        <taxon>Tremellomycetes</taxon>
        <taxon>Trichosporonales</taxon>
        <taxon>Trichosporonaceae</taxon>
        <taxon>Vanrija</taxon>
    </lineage>
</organism>
<sequence>MPGGYPYPHRRDRYQLRQMEEHLSAELWNEVVEEVRADFSPSDVLLPPEGDDEHVVLMSPLGLGEALRTVADAQAQDESLHQLLQLTSPSAVRRPLTASPSPDTETPPSSDPATPTDPSLHIDLNFDFDDEDTGGNSSNAIGIVLADLPPTRPPSPPPAVDYMLTLVRFGIRQVRAHARRPGPPPPPGLKPSIMGSAYLADLVTVASDFSAVLHTMRPKSASKAVAARPADYGAADDIVRAMALGHAHCALHDLFDADVRIAPDGTYEEIIGGLLSALVDAPVMSYHMSSGTDVALLELLQLGNLIATRPALAVGVRPDSIRLPLSRDPSQKESQVGWDLVDPMAIAGVAWSPSPHAESEGWFPWLFVEPLGLHGDQAAANVRLLTAMRLALGIYSKLFKAARTVKPVFTQPRAHVTAIAYGLQTCGVMWRLVAMVDEDNGTFPVSTIWSGNVEEPESMARAVGLLRKIAHEVEERLQCVRNWIACVCGVFGSSKLITPSRKSGSDALAAMFSSPTSRLKPAPSAIRLSQPKPVRSPIAAAVLKSPDFGPPGFPVTTPILKHSRENSLSTPASPVPGSSKTSHQDTPAEKKVRPWVQPFQPRAASAAPSLPAQPQVRPPPGFENVYPQGPPLPPPSFPVPPHAFMNDGGWAPPILSMQSNVNWSNGPYNTWTFAHQGPPDPYIYGHAAQSPPFYPPVSPFGHPDRRGGSRLSGGGPMPIGHGPIGPRAPSYASVASRNPANDNSGGARIAAS</sequence>
<dbReference type="Proteomes" id="UP001565368">
    <property type="component" value="Unassembled WGS sequence"/>
</dbReference>
<protein>
    <recommendedName>
        <fullName evidence="4">Transcription factor domain-containing protein</fullName>
    </recommendedName>
</protein>
<proteinExistence type="predicted"/>
<reference evidence="2 3" key="1">
    <citation type="submission" date="2023-08" db="EMBL/GenBank/DDBJ databases">
        <title>Annotated Genome Sequence of Vanrija albida AlHP1.</title>
        <authorList>
            <person name="Herzog R."/>
        </authorList>
    </citation>
    <scope>NUCLEOTIDE SEQUENCE [LARGE SCALE GENOMIC DNA]</scope>
    <source>
        <strain evidence="2 3">AlHP1</strain>
    </source>
</reference>
<evidence type="ECO:0000256" key="1">
    <source>
        <dbReference type="SAM" id="MobiDB-lite"/>
    </source>
</evidence>
<feature type="compositionally biased region" description="Low complexity" evidence="1">
    <location>
        <begin position="97"/>
        <end position="119"/>
    </location>
</feature>
<name>A0ABR3QCK5_9TREE</name>
<dbReference type="RefSeq" id="XP_069212393.1">
    <property type="nucleotide sequence ID" value="XM_069348849.1"/>
</dbReference>
<feature type="compositionally biased region" description="Polar residues" evidence="1">
    <location>
        <begin position="733"/>
        <end position="744"/>
    </location>
</feature>
<evidence type="ECO:0008006" key="4">
    <source>
        <dbReference type="Google" id="ProtNLM"/>
    </source>
</evidence>
<dbReference type="GeneID" id="95981237"/>
<keyword evidence="3" id="KW-1185">Reference proteome</keyword>
<dbReference type="EMBL" id="JBBXJM010000001">
    <property type="protein sequence ID" value="KAL1412449.1"/>
    <property type="molecule type" value="Genomic_DNA"/>
</dbReference>
<feature type="region of interest" description="Disordered" evidence="1">
    <location>
        <begin position="553"/>
        <end position="638"/>
    </location>
</feature>
<evidence type="ECO:0000313" key="3">
    <source>
        <dbReference type="Proteomes" id="UP001565368"/>
    </source>
</evidence>
<comment type="caution">
    <text evidence="2">The sequence shown here is derived from an EMBL/GenBank/DDBJ whole genome shotgun (WGS) entry which is preliminary data.</text>
</comment>
<feature type="compositionally biased region" description="Basic and acidic residues" evidence="1">
    <location>
        <begin position="582"/>
        <end position="592"/>
    </location>
</feature>
<feature type="compositionally biased region" description="Pro residues" evidence="1">
    <location>
        <begin position="628"/>
        <end position="638"/>
    </location>
</feature>
<gene>
    <name evidence="2" type="ORF">Q8F55_000194</name>
</gene>
<feature type="region of interest" description="Disordered" evidence="1">
    <location>
        <begin position="698"/>
        <end position="752"/>
    </location>
</feature>
<accession>A0ABR3QCK5</accession>
<feature type="region of interest" description="Disordered" evidence="1">
    <location>
        <begin position="84"/>
        <end position="133"/>
    </location>
</feature>
<feature type="compositionally biased region" description="Low complexity" evidence="1">
    <location>
        <begin position="600"/>
        <end position="615"/>
    </location>
</feature>